<dbReference type="Pfam" id="PF13847">
    <property type="entry name" value="Methyltransf_31"/>
    <property type="match status" value="1"/>
</dbReference>
<dbReference type="SUPFAM" id="SSF53335">
    <property type="entry name" value="S-adenosyl-L-methionine-dependent methyltransferases"/>
    <property type="match status" value="1"/>
</dbReference>
<evidence type="ECO:0000259" key="1">
    <source>
        <dbReference type="Pfam" id="PF13847"/>
    </source>
</evidence>
<dbReference type="Gene3D" id="3.40.50.150">
    <property type="entry name" value="Vaccinia Virus protein VP39"/>
    <property type="match status" value="1"/>
</dbReference>
<dbReference type="Proteomes" id="UP001058167">
    <property type="component" value="Unassembled WGS sequence"/>
</dbReference>
<comment type="caution">
    <text evidence="3">The sequence shown here is derived from an EMBL/GenBank/DDBJ whole genome shotgun (WGS) entry which is preliminary data.</text>
</comment>
<evidence type="ECO:0000313" key="4">
    <source>
        <dbReference type="Proteomes" id="UP001058167"/>
    </source>
</evidence>
<reference evidence="2" key="1">
    <citation type="submission" date="2022-06" db="EMBL/GenBank/DDBJ databases">
        <title>Draft genome sequences of Pectobacterium carotovorum subsp. carotovorum str. NBRC12380.</title>
        <authorList>
            <person name="Wakabayashi Y."/>
            <person name="Kojima K."/>
        </authorList>
    </citation>
    <scope>NUCLEOTIDE SEQUENCE</scope>
    <source>
        <strain evidence="2">NBRC 12380</strain>
    </source>
</reference>
<gene>
    <name evidence="3" type="ORF">Pcaca03_40160</name>
    <name evidence="2" type="ORF">SOASR016_37720</name>
</gene>
<dbReference type="PANTHER" id="PTHR43591">
    <property type="entry name" value="METHYLTRANSFERASE"/>
    <property type="match status" value="1"/>
</dbReference>
<keyword evidence="4" id="KW-1185">Reference proteome</keyword>
<evidence type="ECO:0000313" key="3">
    <source>
        <dbReference type="EMBL" id="GLV71572.1"/>
    </source>
</evidence>
<dbReference type="InterPro" id="IPR029063">
    <property type="entry name" value="SAM-dependent_MTases_sf"/>
</dbReference>
<dbReference type="RefSeq" id="WP_261867785.1">
    <property type="nucleotide sequence ID" value="NZ_BRLF01000012.1"/>
</dbReference>
<reference evidence="3" key="2">
    <citation type="submission" date="2023-02" db="EMBL/GenBank/DDBJ databases">
        <title>Pectobacterium carotovorum subsp. carotovorum NBRC 12380.</title>
        <authorList>
            <person name="Ichikawa N."/>
            <person name="Sato H."/>
            <person name="Tonouchi N."/>
        </authorList>
    </citation>
    <scope>NUCLEOTIDE SEQUENCE</scope>
    <source>
        <strain evidence="3">NBRC 12380</strain>
    </source>
</reference>
<protein>
    <recommendedName>
        <fullName evidence="1">Methyltransferase domain-containing protein</fullName>
    </recommendedName>
</protein>
<dbReference type="InterPro" id="IPR025714">
    <property type="entry name" value="Methyltranfer_dom"/>
</dbReference>
<dbReference type="AlphaFoldDB" id="A0AAI9L4D3"/>
<dbReference type="Proteomes" id="UP001165145">
    <property type="component" value="Unassembled WGS sequence"/>
</dbReference>
<dbReference type="CDD" id="cd02440">
    <property type="entry name" value="AdoMet_MTases"/>
    <property type="match status" value="1"/>
</dbReference>
<evidence type="ECO:0000313" key="2">
    <source>
        <dbReference type="EMBL" id="GKX49020.1"/>
    </source>
</evidence>
<proteinExistence type="predicted"/>
<name>A0AAI9L4D3_PECCC</name>
<dbReference type="EMBL" id="BSRL01000012">
    <property type="protein sequence ID" value="GLV71572.1"/>
    <property type="molecule type" value="Genomic_DNA"/>
</dbReference>
<dbReference type="EMBL" id="BRLF01000012">
    <property type="protein sequence ID" value="GKX49020.1"/>
    <property type="molecule type" value="Genomic_DNA"/>
</dbReference>
<sequence length="208" mass="24005">MESKVVEYYTNTFNEHFRHLDAFGKIQQLRTLQLLQKHLLGKQKIIDIGGATGVYSFELAKLGHEVDLFDIAPIHIEKAKKISAETGVDLHGFHIGDAQHLAFSDNSFDAVILHGPLYHITDESRRLSVLKEAYRVMKPEGILFAFAINRYAGVFYGIQRELILNDPYFEMISNRSKQALENARLHGIFIYRKKWKLKCRNLALEIFK</sequence>
<feature type="domain" description="Methyltransferase" evidence="1">
    <location>
        <begin position="43"/>
        <end position="162"/>
    </location>
</feature>
<organism evidence="3 5">
    <name type="scientific">Pectobacterium carotovorum subsp. carotovorum</name>
    <name type="common">Erwinia carotovora subsp. carotovora</name>
    <dbReference type="NCBI Taxonomy" id="555"/>
    <lineage>
        <taxon>Bacteria</taxon>
        <taxon>Pseudomonadati</taxon>
        <taxon>Pseudomonadota</taxon>
        <taxon>Gammaproteobacteria</taxon>
        <taxon>Enterobacterales</taxon>
        <taxon>Pectobacteriaceae</taxon>
        <taxon>Pectobacterium</taxon>
    </lineage>
</organism>
<accession>A0AAI9L4D3</accession>
<evidence type="ECO:0000313" key="5">
    <source>
        <dbReference type="Proteomes" id="UP001165145"/>
    </source>
</evidence>